<feature type="domain" description="DUF1980" evidence="2">
    <location>
        <begin position="142"/>
        <end position="278"/>
    </location>
</feature>
<dbReference type="InterPro" id="IPR048447">
    <property type="entry name" value="DUF1980_C"/>
</dbReference>
<keyword evidence="1" id="KW-0472">Membrane</keyword>
<dbReference type="NCBIfam" id="TIGR03943">
    <property type="entry name" value="TIGR03943 family putative permease subunit"/>
    <property type="match status" value="1"/>
</dbReference>
<sequence>MSDAVNSAVSDAVIINSANSAKLSKKITFASIIQALCLFCFSATLMHSALSGSYAILTTPRAFAYLIFAAILLFVLGICSLFGIFSARVKDCKKIMVSIVVPMLIILIPLQMSQSSLASGFAKSAGFDEYASGRAIAIASNRKNNKKNLSGLDVVNKKIVVADDDFGNWYNEIDHNFDKYKDYTIVVKGFISKESTLSKDQVRISRQFMSCCILDMSPFGFVAQMPKNMRFEHHQWVVVKAKIALGKVGLKGYSQDGIVLKVESASDLNKAPSGYFYRT</sequence>
<reference evidence="3 4" key="1">
    <citation type="submission" date="2017-12" db="EMBL/GenBank/DDBJ databases">
        <title>Phylogenetic diversity of female urinary microbiome.</title>
        <authorList>
            <person name="Thomas-White K."/>
            <person name="Wolfe A.J."/>
        </authorList>
    </citation>
    <scope>NUCLEOTIDE SEQUENCE [LARGE SCALE GENOMIC DNA]</scope>
    <source>
        <strain evidence="3 4">UMB0833</strain>
    </source>
</reference>
<proteinExistence type="predicted"/>
<protein>
    <submittedName>
        <fullName evidence="3">TIGR03943 family protein</fullName>
    </submittedName>
</protein>
<keyword evidence="4" id="KW-1185">Reference proteome</keyword>
<dbReference type="RefSeq" id="WP_101889464.1">
    <property type="nucleotide sequence ID" value="NZ_PKJE01000002.1"/>
</dbReference>
<keyword evidence="1" id="KW-1133">Transmembrane helix</keyword>
<keyword evidence="1" id="KW-0812">Transmembrane</keyword>
<dbReference type="Pfam" id="PF21537">
    <property type="entry name" value="DUF1980_C"/>
    <property type="match status" value="1"/>
</dbReference>
<evidence type="ECO:0000256" key="1">
    <source>
        <dbReference type="SAM" id="Phobius"/>
    </source>
</evidence>
<feature type="transmembrane region" description="Helical" evidence="1">
    <location>
        <begin position="95"/>
        <end position="112"/>
    </location>
</feature>
<accession>A0ABX4SJB0</accession>
<dbReference type="EMBL" id="PKJE01000002">
    <property type="protein sequence ID" value="PKZ54474.1"/>
    <property type="molecule type" value="Genomic_DNA"/>
</dbReference>
<evidence type="ECO:0000259" key="2">
    <source>
        <dbReference type="Pfam" id="PF21537"/>
    </source>
</evidence>
<evidence type="ECO:0000313" key="4">
    <source>
        <dbReference type="Proteomes" id="UP000234904"/>
    </source>
</evidence>
<feature type="transmembrane region" description="Helical" evidence="1">
    <location>
        <begin position="27"/>
        <end position="50"/>
    </location>
</feature>
<dbReference type="InterPro" id="IPR015402">
    <property type="entry name" value="DUF1980"/>
</dbReference>
<comment type="caution">
    <text evidence="3">The sequence shown here is derived from an EMBL/GenBank/DDBJ whole genome shotgun (WGS) entry which is preliminary data.</text>
</comment>
<dbReference type="Proteomes" id="UP000234904">
    <property type="component" value="Unassembled WGS sequence"/>
</dbReference>
<dbReference type="PANTHER" id="PTHR40047:SF1">
    <property type="entry name" value="UPF0703 PROTEIN YCGQ"/>
    <property type="match status" value="1"/>
</dbReference>
<dbReference type="InterPro" id="IPR052955">
    <property type="entry name" value="UPF0703_membrane_permease"/>
</dbReference>
<evidence type="ECO:0000313" key="3">
    <source>
        <dbReference type="EMBL" id="PKZ54474.1"/>
    </source>
</evidence>
<name>A0ABX4SJB0_9BIFI</name>
<dbReference type="PANTHER" id="PTHR40047">
    <property type="entry name" value="UPF0703 PROTEIN YCGQ"/>
    <property type="match status" value="1"/>
</dbReference>
<feature type="transmembrane region" description="Helical" evidence="1">
    <location>
        <begin position="62"/>
        <end position="83"/>
    </location>
</feature>
<gene>
    <name evidence="3" type="ORF">CYJ70_02555</name>
</gene>
<organism evidence="3 4">
    <name type="scientific">Gardnerella pickettii</name>
    <dbReference type="NCBI Taxonomy" id="2914924"/>
    <lineage>
        <taxon>Bacteria</taxon>
        <taxon>Bacillati</taxon>
        <taxon>Actinomycetota</taxon>
        <taxon>Actinomycetes</taxon>
        <taxon>Bifidobacteriales</taxon>
        <taxon>Bifidobacteriaceae</taxon>
        <taxon>Gardnerella</taxon>
    </lineage>
</organism>